<dbReference type="AlphaFoldDB" id="A0AA36E7R6"/>
<proteinExistence type="inferred from homology"/>
<feature type="domain" description="EamA" evidence="7">
    <location>
        <begin position="10"/>
        <end position="149"/>
    </location>
</feature>
<accession>A0AA36E7R6</accession>
<evidence type="ECO:0000313" key="8">
    <source>
        <dbReference type="EMBL" id="CAI9285568.1"/>
    </source>
</evidence>
<gene>
    <name evidence="8" type="ORF">LSALG_LOCUS25031</name>
</gene>
<evidence type="ECO:0000256" key="1">
    <source>
        <dbReference type="ARBA" id="ARBA00004141"/>
    </source>
</evidence>
<evidence type="ECO:0000256" key="2">
    <source>
        <dbReference type="ARBA" id="ARBA00007635"/>
    </source>
</evidence>
<dbReference type="GO" id="GO:0022857">
    <property type="term" value="F:transmembrane transporter activity"/>
    <property type="evidence" value="ECO:0007669"/>
    <property type="project" value="InterPro"/>
</dbReference>
<feature type="transmembrane region" description="Helical" evidence="6">
    <location>
        <begin position="276"/>
        <end position="295"/>
    </location>
</feature>
<keyword evidence="3 6" id="KW-0812">Transmembrane</keyword>
<feature type="transmembrane region" description="Helical" evidence="6">
    <location>
        <begin position="245"/>
        <end position="269"/>
    </location>
</feature>
<dbReference type="InterPro" id="IPR000620">
    <property type="entry name" value="EamA_dom"/>
</dbReference>
<reference evidence="8" key="1">
    <citation type="submission" date="2023-04" db="EMBL/GenBank/DDBJ databases">
        <authorList>
            <person name="Vijverberg K."/>
            <person name="Xiong W."/>
            <person name="Schranz E."/>
        </authorList>
    </citation>
    <scope>NUCLEOTIDE SEQUENCE</scope>
</reference>
<sequence>MGWIEYYKPVIVMLVLQFTYAALSVSARASLLQGLSPRVFVFYRQAFGTLFITPVAYFFRTETKSSSMGWKSFSLIFIAALIGVTGNQMIQYEGMYLASSSAASALANIIPAITFVAASIVGFEPIDIRSFRTIAKILGTVVCVTGAITMSLIKGPKLLNEQLPSSNSLLLNPIGSDNLWLVGCLCLFVGCCCWSFWLIIQVPVTRNYPDHLSLSAWMCFIGTIQCGIVTLFTDPYLEAWKIKSYFQLGTCLYAGIVGSGISIFAQAWVIERRGPVFSAMFNPLNTIIVTIFASIFIQEQIYVGSVIGAFGIIIGLYVVLWGKAKDVEMLKEAEEKKISQNDQIKIAQVLGLFRWKAIETTLLEATCRRYTCLSVDQPWTKSWPYDSHPIQWLVIPRKGAFGSLHRLHRWYNLQIQLQPQLPAAPLISTWYLRRVPAYHRVQLHHRV</sequence>
<feature type="transmembrane region" description="Helical" evidence="6">
    <location>
        <begin position="39"/>
        <end position="60"/>
    </location>
</feature>
<dbReference type="GO" id="GO:0016020">
    <property type="term" value="C:membrane"/>
    <property type="evidence" value="ECO:0007669"/>
    <property type="project" value="UniProtKB-SubCell"/>
</dbReference>
<name>A0AA36E7R6_LACSI</name>
<dbReference type="InterPro" id="IPR037185">
    <property type="entry name" value="EmrE-like"/>
</dbReference>
<dbReference type="SUPFAM" id="SSF103481">
    <property type="entry name" value="Multidrug resistance efflux transporter EmrE"/>
    <property type="match status" value="2"/>
</dbReference>
<keyword evidence="4 6" id="KW-1133">Transmembrane helix</keyword>
<feature type="transmembrane region" description="Helical" evidence="6">
    <location>
        <begin position="72"/>
        <end position="90"/>
    </location>
</feature>
<feature type="transmembrane region" description="Helical" evidence="6">
    <location>
        <begin position="301"/>
        <end position="321"/>
    </location>
</feature>
<feature type="transmembrane region" description="Helical" evidence="6">
    <location>
        <begin position="212"/>
        <end position="233"/>
    </location>
</feature>
<protein>
    <recommendedName>
        <fullName evidence="7">EamA domain-containing protein</fullName>
    </recommendedName>
</protein>
<feature type="transmembrane region" description="Helical" evidence="6">
    <location>
        <begin position="179"/>
        <end position="200"/>
    </location>
</feature>
<evidence type="ECO:0000259" key="7">
    <source>
        <dbReference type="Pfam" id="PF00892"/>
    </source>
</evidence>
<organism evidence="8 9">
    <name type="scientific">Lactuca saligna</name>
    <name type="common">Willowleaf lettuce</name>
    <dbReference type="NCBI Taxonomy" id="75948"/>
    <lineage>
        <taxon>Eukaryota</taxon>
        <taxon>Viridiplantae</taxon>
        <taxon>Streptophyta</taxon>
        <taxon>Embryophyta</taxon>
        <taxon>Tracheophyta</taxon>
        <taxon>Spermatophyta</taxon>
        <taxon>Magnoliopsida</taxon>
        <taxon>eudicotyledons</taxon>
        <taxon>Gunneridae</taxon>
        <taxon>Pentapetalae</taxon>
        <taxon>asterids</taxon>
        <taxon>campanulids</taxon>
        <taxon>Asterales</taxon>
        <taxon>Asteraceae</taxon>
        <taxon>Cichorioideae</taxon>
        <taxon>Cichorieae</taxon>
        <taxon>Lactucinae</taxon>
        <taxon>Lactuca</taxon>
    </lineage>
</organism>
<dbReference type="InterPro" id="IPR030184">
    <property type="entry name" value="WAT1-related"/>
</dbReference>
<feature type="transmembrane region" description="Helical" evidence="6">
    <location>
        <begin position="135"/>
        <end position="153"/>
    </location>
</feature>
<dbReference type="EMBL" id="OX465081">
    <property type="protein sequence ID" value="CAI9285568.1"/>
    <property type="molecule type" value="Genomic_DNA"/>
</dbReference>
<feature type="transmembrane region" description="Helical" evidence="6">
    <location>
        <begin position="102"/>
        <end position="123"/>
    </location>
</feature>
<dbReference type="PANTHER" id="PTHR31218">
    <property type="entry name" value="WAT1-RELATED PROTEIN"/>
    <property type="match status" value="1"/>
</dbReference>
<comment type="subcellular location">
    <subcellularLocation>
        <location evidence="1">Membrane</location>
        <topology evidence="1">Multi-pass membrane protein</topology>
    </subcellularLocation>
</comment>
<keyword evidence="9" id="KW-1185">Reference proteome</keyword>
<comment type="similarity">
    <text evidence="2">Belongs to the drug/metabolite transporter (DMT) superfamily. Plant drug/metabolite exporter (P-DME) (TC 2.A.7.4) family.</text>
</comment>
<evidence type="ECO:0000313" key="9">
    <source>
        <dbReference type="Proteomes" id="UP001177003"/>
    </source>
</evidence>
<evidence type="ECO:0000256" key="3">
    <source>
        <dbReference type="ARBA" id="ARBA00022692"/>
    </source>
</evidence>
<evidence type="ECO:0000256" key="5">
    <source>
        <dbReference type="ARBA" id="ARBA00023136"/>
    </source>
</evidence>
<evidence type="ECO:0000256" key="6">
    <source>
        <dbReference type="SAM" id="Phobius"/>
    </source>
</evidence>
<keyword evidence="5 6" id="KW-0472">Membrane</keyword>
<feature type="domain" description="EamA" evidence="7">
    <location>
        <begin position="182"/>
        <end position="320"/>
    </location>
</feature>
<evidence type="ECO:0000256" key="4">
    <source>
        <dbReference type="ARBA" id="ARBA00022989"/>
    </source>
</evidence>
<dbReference type="Proteomes" id="UP001177003">
    <property type="component" value="Chromosome 5"/>
</dbReference>
<dbReference type="Pfam" id="PF00892">
    <property type="entry name" value="EamA"/>
    <property type="match status" value="2"/>
</dbReference>